<gene>
    <name evidence="3" type="ORF">GCM10008024_33640</name>
    <name evidence="4" type="ORF">SAMN05444006_11915</name>
</gene>
<accession>A0AAN4UUA2</accession>
<evidence type="ECO:0000259" key="2">
    <source>
        <dbReference type="Pfam" id="PF00248"/>
    </source>
</evidence>
<organism evidence="3 6">
    <name type="scientific">Allgaiera indica</name>
    <dbReference type="NCBI Taxonomy" id="765699"/>
    <lineage>
        <taxon>Bacteria</taxon>
        <taxon>Pseudomonadati</taxon>
        <taxon>Pseudomonadota</taxon>
        <taxon>Alphaproteobacteria</taxon>
        <taxon>Rhodobacterales</taxon>
        <taxon>Paracoccaceae</taxon>
        <taxon>Allgaiera</taxon>
    </lineage>
</organism>
<dbReference type="EMBL" id="BNAB01000019">
    <property type="protein sequence ID" value="GHE04847.1"/>
    <property type="molecule type" value="Genomic_DNA"/>
</dbReference>
<dbReference type="GO" id="GO:0016491">
    <property type="term" value="F:oxidoreductase activity"/>
    <property type="evidence" value="ECO:0007669"/>
    <property type="project" value="UniProtKB-KW"/>
</dbReference>
<name>A0AAN4UUA2_9RHOB</name>
<proteinExistence type="predicted"/>
<dbReference type="AlphaFoldDB" id="A0AAN4UUA2"/>
<sequence>MKLVPLGRTGLSVSEICLGSMTWGSQNTEAEGHAQLDEAVAAGVNFIDTAEMYPTNPIRPETVGGTEKIIGTWLAGRGRRDDLVIATKITGAGSSHIRGGAPITGANLQSCCEESLRRLQTDVIDIYQLHWPNRGSYHFRKSWSYDPSGQDRVETLNHMREVLAAAARLIEAGKIRHLALSNETAWGVAQWLRLAEEEGLPRVVSVQNEYSLLCRLWDTDMAELSVNEEIPLLSYSPLAAGLLTGKYAGDVTPEGSRRSRTPDLGGRITPYVFEAVSAYLGIAQRHGLDPVQMAIAWQRTRPFAVIPIVGATSTKQLRNLLGAAGLTLSPEVLAEIDAVHRAHPQPF</sequence>
<dbReference type="Gene3D" id="3.20.20.100">
    <property type="entry name" value="NADP-dependent oxidoreductase domain"/>
    <property type="match status" value="1"/>
</dbReference>
<dbReference type="Proteomes" id="UP000199541">
    <property type="component" value="Unassembled WGS sequence"/>
</dbReference>
<feature type="domain" description="NADP-dependent oxidoreductase" evidence="2">
    <location>
        <begin position="15"/>
        <end position="339"/>
    </location>
</feature>
<comment type="caution">
    <text evidence="3">The sequence shown here is derived from an EMBL/GenBank/DDBJ whole genome shotgun (WGS) entry which is preliminary data.</text>
</comment>
<dbReference type="SUPFAM" id="SSF51430">
    <property type="entry name" value="NAD(P)-linked oxidoreductase"/>
    <property type="match status" value="1"/>
</dbReference>
<evidence type="ECO:0000313" key="5">
    <source>
        <dbReference type="Proteomes" id="UP000199541"/>
    </source>
</evidence>
<dbReference type="PANTHER" id="PTHR43364:SF4">
    <property type="entry name" value="NAD(P)-LINKED OXIDOREDUCTASE SUPERFAMILY PROTEIN"/>
    <property type="match status" value="1"/>
</dbReference>
<dbReference type="InterPro" id="IPR050523">
    <property type="entry name" value="AKR_Detox_Biosynth"/>
</dbReference>
<dbReference type="Pfam" id="PF00248">
    <property type="entry name" value="Aldo_ket_red"/>
    <property type="match status" value="1"/>
</dbReference>
<protein>
    <submittedName>
        <fullName evidence="3">NADP-dependent oxidoreductase</fullName>
    </submittedName>
    <submittedName>
        <fullName evidence="4">Predicted oxidoreductase</fullName>
    </submittedName>
</protein>
<dbReference type="CDD" id="cd19094">
    <property type="entry name" value="AKR_Tas-like"/>
    <property type="match status" value="1"/>
</dbReference>
<evidence type="ECO:0000313" key="4">
    <source>
        <dbReference type="EMBL" id="SDX52662.1"/>
    </source>
</evidence>
<keyword evidence="1" id="KW-0560">Oxidoreductase</keyword>
<evidence type="ECO:0000313" key="3">
    <source>
        <dbReference type="EMBL" id="GHE04847.1"/>
    </source>
</evidence>
<dbReference type="PANTHER" id="PTHR43364">
    <property type="entry name" value="NADH-SPECIFIC METHYLGLYOXAL REDUCTASE-RELATED"/>
    <property type="match status" value="1"/>
</dbReference>
<evidence type="ECO:0000313" key="6">
    <source>
        <dbReference type="Proteomes" id="UP000634647"/>
    </source>
</evidence>
<keyword evidence="5" id="KW-1185">Reference proteome</keyword>
<dbReference type="RefSeq" id="WP_035838158.1">
    <property type="nucleotide sequence ID" value="NZ_BNAB01000019.1"/>
</dbReference>
<dbReference type="InterPro" id="IPR023210">
    <property type="entry name" value="NADP_OxRdtase_dom"/>
</dbReference>
<reference evidence="4 5" key="2">
    <citation type="submission" date="2016-10" db="EMBL/GenBank/DDBJ databases">
        <authorList>
            <person name="Varghese N."/>
            <person name="Submissions S."/>
        </authorList>
    </citation>
    <scope>NUCLEOTIDE SEQUENCE [LARGE SCALE GENOMIC DNA]</scope>
    <source>
        <strain evidence="4 5">DSM 24802</strain>
    </source>
</reference>
<reference evidence="3" key="1">
    <citation type="journal article" date="2014" name="Int. J. Syst. Evol. Microbiol.">
        <title>Complete genome sequence of Corynebacterium casei LMG S-19264T (=DSM 44701T), isolated from a smear-ripened cheese.</title>
        <authorList>
            <consortium name="US DOE Joint Genome Institute (JGI-PGF)"/>
            <person name="Walter F."/>
            <person name="Albersmeier A."/>
            <person name="Kalinowski J."/>
            <person name="Ruckert C."/>
        </authorList>
    </citation>
    <scope>NUCLEOTIDE SEQUENCE</scope>
    <source>
        <strain evidence="3">CGMCC 1.10859</strain>
    </source>
</reference>
<dbReference type="InterPro" id="IPR036812">
    <property type="entry name" value="NAD(P)_OxRdtase_dom_sf"/>
</dbReference>
<reference evidence="3" key="3">
    <citation type="submission" date="2023-06" db="EMBL/GenBank/DDBJ databases">
        <authorList>
            <person name="Sun Q."/>
            <person name="Zhou Y."/>
        </authorList>
    </citation>
    <scope>NUCLEOTIDE SEQUENCE</scope>
    <source>
        <strain evidence="3">CGMCC 1.10859</strain>
    </source>
</reference>
<evidence type="ECO:0000256" key="1">
    <source>
        <dbReference type="ARBA" id="ARBA00023002"/>
    </source>
</evidence>
<dbReference type="Proteomes" id="UP000634647">
    <property type="component" value="Unassembled WGS sequence"/>
</dbReference>
<dbReference type="EMBL" id="FNOB01000019">
    <property type="protein sequence ID" value="SDX52662.1"/>
    <property type="molecule type" value="Genomic_DNA"/>
</dbReference>